<organism evidence="2">
    <name type="scientific">candidate division WOR-3 bacterium</name>
    <dbReference type="NCBI Taxonomy" id="2052148"/>
    <lineage>
        <taxon>Bacteria</taxon>
        <taxon>Bacteria division WOR-3</taxon>
    </lineage>
</organism>
<dbReference type="NCBIfam" id="TIGR04183">
    <property type="entry name" value="Por_Secre_tail"/>
    <property type="match status" value="1"/>
</dbReference>
<protein>
    <submittedName>
        <fullName evidence="2">T9SS type A sorting domain-containing protein</fullName>
    </submittedName>
</protein>
<reference evidence="2" key="1">
    <citation type="journal article" date="2020" name="mSystems">
        <title>Genome- and Community-Level Interaction Insights into Carbon Utilization and Element Cycling Functions of Hydrothermarchaeota in Hydrothermal Sediment.</title>
        <authorList>
            <person name="Zhou Z."/>
            <person name="Liu Y."/>
            <person name="Xu W."/>
            <person name="Pan J."/>
            <person name="Luo Z.H."/>
            <person name="Li M."/>
        </authorList>
    </citation>
    <scope>NUCLEOTIDE SEQUENCE [LARGE SCALE GENOMIC DNA]</scope>
    <source>
        <strain evidence="2">SpSt-774</strain>
    </source>
</reference>
<gene>
    <name evidence="2" type="ORF">ENV60_06390</name>
</gene>
<keyword evidence="1" id="KW-0732">Signal</keyword>
<dbReference type="AlphaFoldDB" id="A0A7C4TBW9"/>
<accession>A0A7C4TBW9</accession>
<feature type="chain" id="PRO_5027961065" evidence="1">
    <location>
        <begin position="17"/>
        <end position="661"/>
    </location>
</feature>
<evidence type="ECO:0000313" key="2">
    <source>
        <dbReference type="EMBL" id="HGV97907.1"/>
    </source>
</evidence>
<evidence type="ECO:0000256" key="1">
    <source>
        <dbReference type="SAM" id="SignalP"/>
    </source>
</evidence>
<sequence>MKKLFLMMPFATAAFAVSVTITWNQWPYGAECIGNWFKWWYNGETPVSCPSFNPNDTIWDFKNGSTAATAESYIRPKSEAQGNPPAICTYAERQVLSGSVSWGYEHKDTTGTTQWMWLYGFYASGTQVDYDPPYYKVYQFPMQLGTTWSSNWTWNYLGVDQIYESRNTMVVARGWVRVPLDTTQFFPCLVLETYMSTYDEYGYIDEDYIVHEWVSPIYGSLVTIQSQNHETNPGFTTAKYFFRMKEYYSVNDLFPPTFSNTTIIPSGYYFGPYYVSSTITDPAGISTDSIYYKIGNGTWQKLYHDSVVGNTYHFHIPQISSPDTVRYYLIAKDNSANHNRGTDPQNAPTNHYKFYANDPANDHTPPVIANTTVWTDTAFLGPYPVSANITDSCGIDSAVLYYRFNANPYQIMLPDSVQGSTYYFHIPSATPNTFIRYYLRAVDSSPNHNWAQDPASGYYAFNVEDGEPPQFSNTTVWPDTNYSGPFPVQSTITDYSGISQSYIFFKLGTAGWDSLPCDSVVGDVYYFHIPQVYSSMAIRYYLKAYDASPRHNWATDPANAPNVTYIFYVFVGIEEMTGVNLSEFKIFCKTINPRSIGFSSNERYTLEVYNSLGQKVEIIGDGKGQGDNWINYNSNRLPSGIYFIVLRTEGSVYKREIVVLK</sequence>
<feature type="signal peptide" evidence="1">
    <location>
        <begin position="1"/>
        <end position="16"/>
    </location>
</feature>
<name>A0A7C4TBW9_UNCW3</name>
<proteinExistence type="predicted"/>
<dbReference type="EMBL" id="DTGZ01000119">
    <property type="protein sequence ID" value="HGV97907.1"/>
    <property type="molecule type" value="Genomic_DNA"/>
</dbReference>
<comment type="caution">
    <text evidence="2">The sequence shown here is derived from an EMBL/GenBank/DDBJ whole genome shotgun (WGS) entry which is preliminary data.</text>
</comment>
<dbReference type="InterPro" id="IPR026444">
    <property type="entry name" value="Secre_tail"/>
</dbReference>